<dbReference type="InterPro" id="IPR002123">
    <property type="entry name" value="Plipid/glycerol_acylTrfase"/>
</dbReference>
<evidence type="ECO:0000259" key="4">
    <source>
        <dbReference type="SMART" id="SM00563"/>
    </source>
</evidence>
<comment type="caution">
    <text evidence="5">The sequence shown here is derived from an EMBL/GenBank/DDBJ whole genome shotgun (WGS) entry which is preliminary data.</text>
</comment>
<evidence type="ECO:0000313" key="6">
    <source>
        <dbReference type="Proteomes" id="UP000035425"/>
    </source>
</evidence>
<proteinExistence type="predicted"/>
<gene>
    <name evidence="5" type="ORF">FrCorBMG51_22865</name>
</gene>
<dbReference type="SUPFAM" id="SSF69593">
    <property type="entry name" value="Glycerol-3-phosphate (1)-acyltransferase"/>
    <property type="match status" value="1"/>
</dbReference>
<dbReference type="SMART" id="SM00563">
    <property type="entry name" value="PlsC"/>
    <property type="match status" value="1"/>
</dbReference>
<dbReference type="RefSeq" id="WP_052914960.1">
    <property type="nucleotide sequence ID" value="NZ_JWIO01000062.1"/>
</dbReference>
<reference evidence="5 6" key="1">
    <citation type="submission" date="2014-12" db="EMBL/GenBank/DDBJ databases">
        <title>Frankia sp. BMG5.1 draft genome.</title>
        <authorList>
            <person name="Gtari M."/>
            <person name="Ghodhbane-Gtari F."/>
            <person name="Nouioui I."/>
            <person name="Ktari A."/>
            <person name="Hezbri K."/>
            <person name="Mimouni W."/>
            <person name="Sbissi I."/>
            <person name="Ayari A."/>
            <person name="Yamanaka T."/>
            <person name="Normand P."/>
            <person name="Tisa L.S."/>
            <person name="Boudabous A."/>
        </authorList>
    </citation>
    <scope>NUCLEOTIDE SEQUENCE [LARGE SCALE GENOMIC DNA]</scope>
    <source>
        <strain evidence="5 6">BMG5.1</strain>
    </source>
</reference>
<keyword evidence="2 5" id="KW-0012">Acyltransferase</keyword>
<dbReference type="PANTHER" id="PTHR10434">
    <property type="entry name" value="1-ACYL-SN-GLYCEROL-3-PHOSPHATE ACYLTRANSFERASE"/>
    <property type="match status" value="1"/>
</dbReference>
<accession>A0ABR5EZ55</accession>
<feature type="compositionally biased region" description="Low complexity" evidence="3">
    <location>
        <begin position="359"/>
        <end position="370"/>
    </location>
</feature>
<dbReference type="GO" id="GO:0016746">
    <property type="term" value="F:acyltransferase activity"/>
    <property type="evidence" value="ECO:0007669"/>
    <property type="project" value="UniProtKB-KW"/>
</dbReference>
<evidence type="ECO:0000313" key="5">
    <source>
        <dbReference type="EMBL" id="KLL09741.1"/>
    </source>
</evidence>
<sequence>MTAPGGRQRPAGIGLREMARGWRWASRPPVPASAQPYQPAPRAREFPTSWARTPAMRAARVAALEFGMRPMLDANLSLSVAGLDAIEGLRTPAVFVSNHSSHLDAPLLLCALPRDIRDHTAVAAAADYFFDSWWRGLGTAFLFATVPIERRGGAPSSAPADLLAGGWNLVIFPEGTRSKDGQLARFRFGAAHLAITCGVPVVPVGIRGSFGAMPRGRAWTVPGRPGVSVRFGRPLYPADSDLRSFTGRIFAEVSRLIDEDATSWWDSLRAARERPAVPARAARSARKARWRQVWEATEPVGTAGAVSPWQAAARRGSAGVTGLSGSQGLTAATGASRESREPDGSGGAGGTDVGGAGAAGDATGTSTPAG</sequence>
<dbReference type="Proteomes" id="UP000035425">
    <property type="component" value="Unassembled WGS sequence"/>
</dbReference>
<name>A0ABR5EZ55_9ACTN</name>
<evidence type="ECO:0000256" key="3">
    <source>
        <dbReference type="SAM" id="MobiDB-lite"/>
    </source>
</evidence>
<dbReference type="PANTHER" id="PTHR10434:SF11">
    <property type="entry name" value="1-ACYL-SN-GLYCEROL-3-PHOSPHATE ACYLTRANSFERASE"/>
    <property type="match status" value="1"/>
</dbReference>
<feature type="compositionally biased region" description="Gly residues" evidence="3">
    <location>
        <begin position="344"/>
        <end position="358"/>
    </location>
</feature>
<organism evidence="5 6">
    <name type="scientific">Protofrankia coriariae</name>
    <dbReference type="NCBI Taxonomy" id="1562887"/>
    <lineage>
        <taxon>Bacteria</taxon>
        <taxon>Bacillati</taxon>
        <taxon>Actinomycetota</taxon>
        <taxon>Actinomycetes</taxon>
        <taxon>Frankiales</taxon>
        <taxon>Frankiaceae</taxon>
        <taxon>Protofrankia</taxon>
    </lineage>
</organism>
<evidence type="ECO:0000256" key="1">
    <source>
        <dbReference type="ARBA" id="ARBA00022679"/>
    </source>
</evidence>
<keyword evidence="1" id="KW-0808">Transferase</keyword>
<keyword evidence="6" id="KW-1185">Reference proteome</keyword>
<feature type="region of interest" description="Disordered" evidence="3">
    <location>
        <begin position="317"/>
        <end position="370"/>
    </location>
</feature>
<dbReference type="CDD" id="cd07989">
    <property type="entry name" value="LPLAT_AGPAT-like"/>
    <property type="match status" value="1"/>
</dbReference>
<protein>
    <submittedName>
        <fullName evidence="5">Glycerol acyltransferase</fullName>
    </submittedName>
</protein>
<feature type="domain" description="Phospholipid/glycerol acyltransferase" evidence="4">
    <location>
        <begin position="93"/>
        <end position="209"/>
    </location>
</feature>
<evidence type="ECO:0000256" key="2">
    <source>
        <dbReference type="ARBA" id="ARBA00023315"/>
    </source>
</evidence>
<dbReference type="EMBL" id="JWIO01000062">
    <property type="protein sequence ID" value="KLL09741.1"/>
    <property type="molecule type" value="Genomic_DNA"/>
</dbReference>
<dbReference type="Pfam" id="PF01553">
    <property type="entry name" value="Acyltransferase"/>
    <property type="match status" value="1"/>
</dbReference>